<gene>
    <name evidence="1" type="ORF">LOK49_LG13G01593</name>
</gene>
<reference evidence="1 2" key="1">
    <citation type="journal article" date="2022" name="Plant J.">
        <title>Chromosome-level genome of Camellia lanceoleosa provides a valuable resource for understanding genome evolution and self-incompatibility.</title>
        <authorList>
            <person name="Gong W."/>
            <person name="Xiao S."/>
            <person name="Wang L."/>
            <person name="Liao Z."/>
            <person name="Chang Y."/>
            <person name="Mo W."/>
            <person name="Hu G."/>
            <person name="Li W."/>
            <person name="Zhao G."/>
            <person name="Zhu H."/>
            <person name="Hu X."/>
            <person name="Ji K."/>
            <person name="Xiang X."/>
            <person name="Song Q."/>
            <person name="Yuan D."/>
            <person name="Jin S."/>
            <person name="Zhang L."/>
        </authorList>
    </citation>
    <scope>NUCLEOTIDE SEQUENCE [LARGE SCALE GENOMIC DNA]</scope>
    <source>
        <strain evidence="1">SQ_2022a</strain>
    </source>
</reference>
<protein>
    <submittedName>
        <fullName evidence="1">Uncharacterized protein</fullName>
    </submittedName>
</protein>
<organism evidence="1 2">
    <name type="scientific">Camellia lanceoleosa</name>
    <dbReference type="NCBI Taxonomy" id="1840588"/>
    <lineage>
        <taxon>Eukaryota</taxon>
        <taxon>Viridiplantae</taxon>
        <taxon>Streptophyta</taxon>
        <taxon>Embryophyta</taxon>
        <taxon>Tracheophyta</taxon>
        <taxon>Spermatophyta</taxon>
        <taxon>Magnoliopsida</taxon>
        <taxon>eudicotyledons</taxon>
        <taxon>Gunneridae</taxon>
        <taxon>Pentapetalae</taxon>
        <taxon>asterids</taxon>
        <taxon>Ericales</taxon>
        <taxon>Theaceae</taxon>
        <taxon>Camellia</taxon>
    </lineage>
</organism>
<name>A0ACC0FFN8_9ERIC</name>
<proteinExistence type="predicted"/>
<comment type="caution">
    <text evidence="1">The sequence shown here is derived from an EMBL/GenBank/DDBJ whole genome shotgun (WGS) entry which is preliminary data.</text>
</comment>
<keyword evidence="2" id="KW-1185">Reference proteome</keyword>
<dbReference type="EMBL" id="CM045771">
    <property type="protein sequence ID" value="KAI7987344.1"/>
    <property type="molecule type" value="Genomic_DNA"/>
</dbReference>
<evidence type="ECO:0000313" key="1">
    <source>
        <dbReference type="EMBL" id="KAI7987344.1"/>
    </source>
</evidence>
<dbReference type="Proteomes" id="UP001060215">
    <property type="component" value="Chromosome 14"/>
</dbReference>
<accession>A0ACC0FFN8</accession>
<sequence>MKHFLRSPLGVKTSVISEVIMGEGYLRKLWELSEMLCLQIVMKQEHSVISPQRKARFATRNIKEIVKLKGSEDLWEVAKLHNRESSFPVVFIT</sequence>
<evidence type="ECO:0000313" key="2">
    <source>
        <dbReference type="Proteomes" id="UP001060215"/>
    </source>
</evidence>